<dbReference type="KEGG" id="uru:DSM104443_01067"/>
<dbReference type="AlphaFoldDB" id="A0A6M4GSE5"/>
<name>A0A6M4GSE5_9PROT</name>
<evidence type="ECO:0000313" key="7">
    <source>
        <dbReference type="Proteomes" id="UP000501534"/>
    </source>
</evidence>
<keyword evidence="7" id="KW-1185">Reference proteome</keyword>
<feature type="domain" description="AB hydrolase-1" evidence="5">
    <location>
        <begin position="88"/>
        <end position="421"/>
    </location>
</feature>
<keyword evidence="6" id="KW-0645">Protease</keyword>
<comment type="similarity">
    <text evidence="1">Belongs to the peptidase S33 family.</text>
</comment>
<protein>
    <submittedName>
        <fullName evidence="6">Tripeptidyl aminopeptidase</fullName>
        <ecNumber evidence="6">3.4.14.-</ecNumber>
    </submittedName>
</protein>
<dbReference type="RefSeq" id="WP_171090208.1">
    <property type="nucleotide sequence ID" value="NZ_CP053069.1"/>
</dbReference>
<dbReference type="InterPro" id="IPR029058">
    <property type="entry name" value="AB_hydrolase_fold"/>
</dbReference>
<dbReference type="PANTHER" id="PTHR43248:SF29">
    <property type="entry name" value="TRIPEPTIDYL AMINOPEPTIDASE"/>
    <property type="match status" value="1"/>
</dbReference>
<dbReference type="EC" id="3.4.14.-" evidence="6"/>
<evidence type="ECO:0000259" key="5">
    <source>
        <dbReference type="Pfam" id="PF00561"/>
    </source>
</evidence>
<organism evidence="6 7">
    <name type="scientific">Usitatibacter rugosus</name>
    <dbReference type="NCBI Taxonomy" id="2732067"/>
    <lineage>
        <taxon>Bacteria</taxon>
        <taxon>Pseudomonadati</taxon>
        <taxon>Pseudomonadota</taxon>
        <taxon>Betaproteobacteria</taxon>
        <taxon>Nitrosomonadales</taxon>
        <taxon>Usitatibacteraceae</taxon>
        <taxon>Usitatibacter</taxon>
    </lineage>
</organism>
<reference evidence="6 7" key="1">
    <citation type="submission" date="2020-04" db="EMBL/GenBank/DDBJ databases">
        <title>Usitatibacter rugosus gen. nov., sp. nov. and Usitatibacter palustris sp. nov., novel members of Usitatibacteraceae fam. nov. within the order Nitrosomonadales isolated from soil.</title>
        <authorList>
            <person name="Huber K.J."/>
            <person name="Neumann-Schaal M."/>
            <person name="Geppert A."/>
            <person name="Luckner M."/>
            <person name="Wanner G."/>
            <person name="Overmann J."/>
        </authorList>
    </citation>
    <scope>NUCLEOTIDE SEQUENCE [LARGE SCALE GENOMIC DNA]</scope>
    <source>
        <strain evidence="6 7">0125_3</strain>
    </source>
</reference>
<evidence type="ECO:0000256" key="3">
    <source>
        <dbReference type="ARBA" id="ARBA00022801"/>
    </source>
</evidence>
<dbReference type="GO" id="GO:0004177">
    <property type="term" value="F:aminopeptidase activity"/>
    <property type="evidence" value="ECO:0007669"/>
    <property type="project" value="UniProtKB-KW"/>
</dbReference>
<evidence type="ECO:0000256" key="2">
    <source>
        <dbReference type="ARBA" id="ARBA00022729"/>
    </source>
</evidence>
<dbReference type="Gene3D" id="3.40.50.1820">
    <property type="entry name" value="alpha/beta hydrolase"/>
    <property type="match status" value="1"/>
</dbReference>
<evidence type="ECO:0000256" key="4">
    <source>
        <dbReference type="SAM" id="SignalP"/>
    </source>
</evidence>
<keyword evidence="3 6" id="KW-0378">Hydrolase</keyword>
<evidence type="ECO:0000256" key="1">
    <source>
        <dbReference type="ARBA" id="ARBA00010088"/>
    </source>
</evidence>
<gene>
    <name evidence="6" type="primary">tap</name>
    <name evidence="6" type="ORF">DSM104443_01067</name>
</gene>
<sequence>MASAHRWHLIAGGAAALLALASPEAFSAPAFTSKACPAPFVKARARCGTVTVPENYAAPNGRRIGLNVIVFEARKPSKPKAAQFDLEGGPGFAMTDSAVFYAGEGAPYRETRDVVLVDMRGTGASKPLRCEGIAAYERAKPLGMMYPTALVRECAEQLSKSADVRQYSTANASRDIESVRQALGYAQVDLNAVSYGTTLALRYITDYPSRVRTAVLAGSVPASKTPPRYHALVAERGIDLLFKACAADADCAKRYPTLPADLEQALAKLDPELRPIFLEKVRTQLYHPATSRGVPAFIHQTAEGDLTLLNAPTPQVRRFSDGVYLSITCAESFARSEVDEWIADAKMSHFGSYRIVRQREACGEWPEAPADPKLLSTGRSQLPVLFISGALDPVTPPEWTVELMASFPNGKHLIIPEGAHSVEGLSGVESCLDRITLEFVAAKSLEGIDTACVAGMRAGPYR</sequence>
<dbReference type="InterPro" id="IPR051601">
    <property type="entry name" value="Serine_prot/Carboxylest_S33"/>
</dbReference>
<feature type="signal peptide" evidence="4">
    <location>
        <begin position="1"/>
        <end position="27"/>
    </location>
</feature>
<accession>A0A6M4GSE5</accession>
<dbReference type="Proteomes" id="UP000501534">
    <property type="component" value="Chromosome"/>
</dbReference>
<feature type="chain" id="PRO_5026763681" evidence="4">
    <location>
        <begin position="28"/>
        <end position="462"/>
    </location>
</feature>
<dbReference type="SUPFAM" id="SSF53474">
    <property type="entry name" value="alpha/beta-Hydrolases"/>
    <property type="match status" value="1"/>
</dbReference>
<dbReference type="EMBL" id="CP053069">
    <property type="protein sequence ID" value="QJR10016.1"/>
    <property type="molecule type" value="Genomic_DNA"/>
</dbReference>
<dbReference type="PANTHER" id="PTHR43248">
    <property type="entry name" value="2-SUCCINYL-6-HYDROXY-2,4-CYCLOHEXADIENE-1-CARBOXYLATE SYNTHASE"/>
    <property type="match status" value="1"/>
</dbReference>
<dbReference type="InterPro" id="IPR000073">
    <property type="entry name" value="AB_hydrolase_1"/>
</dbReference>
<proteinExistence type="inferred from homology"/>
<keyword evidence="6" id="KW-0031">Aminopeptidase</keyword>
<evidence type="ECO:0000313" key="6">
    <source>
        <dbReference type="EMBL" id="QJR10016.1"/>
    </source>
</evidence>
<dbReference type="Pfam" id="PF00561">
    <property type="entry name" value="Abhydrolase_1"/>
    <property type="match status" value="1"/>
</dbReference>
<keyword evidence="2 4" id="KW-0732">Signal</keyword>